<dbReference type="InterPro" id="IPR002219">
    <property type="entry name" value="PKC_DAG/PE"/>
</dbReference>
<evidence type="ECO:0000313" key="7">
    <source>
        <dbReference type="EMBL" id="KAB8606211.1"/>
    </source>
</evidence>
<dbReference type="PANTHER" id="PTHR12296">
    <property type="entry name" value="DENN DOMAIN-CONTAINING PROTEIN 4"/>
    <property type="match status" value="1"/>
</dbReference>
<sequence length="1102" mass="122152">MHPPMAPLTSSHDASSAPLADYFYIAGIESSRVFPGRSERYSNGNGFASSPPLDPTVEETDPTPTDLGSNQRPTSSQSQLPASPSGNKRASARFSWDTRKSIGSVIGLEGRVSGSNRSSRTIRQLPSAEDTNGTRGNDPDFEEVLRRFAADRDSVLEEIQFSAGQLAQPARPAPRPRPKAHRIVSGDQLDKGSIRRRLSTMNPLSRSNTTSRRSSVRASRRISDYNAVIPAPQRFSRNENIHPLKRPYEPALLDQYPTRDMTDESKRRLPFPDFVPMFVFPNDIHVVSSDVRPKTTWHGFALTGSDGAKLYSICLITWVPLAEDAADELEYQCEEWRKRNMSDEERELANSLGERLAAERTRLSQLLQELRDATFDSAEQYEEKQEQISATEEKIQLMTDMLRPVRHGAASKIEGLTDGESGLWIPRAYGVMGRDVGMTAFWKEWLRAIVVPMSGGSVLGVPPSSPKVGIWEPLERYVVNLCAEALSPTTSITQVELAVRELRLYARKEAINEIPGSRNTDLYPLFRSLQIPDIIVLLEYVLADSRIILLSSHTSMLHLATQAILQLIYPFKWSGVLIPVLPIRLIQALEAPCPYIVGIERRYENVELPEDDFVLVDLDQGIIESTQPPVNLPRQQRRKLNSLLQLAAPHHYRYGVETGPPLYATDAYPHNKFCSENQSVFDPSASASNLHYLANLASSSFGSEASQSSGKRAPVFNAFLQARTDSKDEGNRPITASTVRTKSPPSPSMTSSPSQMSFTPGPLGRNDSAYVLQASLREKRSGAFDVKRQSSFGLDKIRRPSATSGHGSNLSVSTLSTDTNTYSNYAPSVYAQSTLAASTIMPQMLTRPVQSTETTKWVEGHCLRWMARDSQTPCSLCNETGEEGILRCSGCGVTSHHRCTEQICLVCPEAFHPDQIRAAFVRCFASLLYTYRKFMSPAIAEQRRTGDLFKFNMDAFIKSVPHDHGDYLSMLKETQGLNDFIGERLQKPASDPSIRLFDEVILSKRARGRPSIFSRGKQQADFLSSRSDHLWRTAAATTPSSRQRAASGAIQALGRAPAQLDPTLLKEPRVMQGVPRAAPGGARRKPVPSMLVQSGLRLETGS</sequence>
<evidence type="ECO:0000256" key="3">
    <source>
        <dbReference type="SAM" id="Coils"/>
    </source>
</evidence>
<feature type="domain" description="UDENN" evidence="6">
    <location>
        <begin position="234"/>
        <end position="992"/>
    </location>
</feature>
<protein>
    <recommendedName>
        <fullName evidence="9">UDENN domain-containing protein</fullName>
    </recommendedName>
</protein>
<feature type="region of interest" description="Disordered" evidence="4">
    <location>
        <begin position="1074"/>
        <end position="1102"/>
    </location>
</feature>
<name>A0A5N6L4S1_9ROSI</name>
<dbReference type="InterPro" id="IPR043153">
    <property type="entry name" value="DENN_C"/>
</dbReference>
<dbReference type="PROSITE" id="PS50211">
    <property type="entry name" value="DENN"/>
    <property type="match status" value="1"/>
</dbReference>
<comment type="caution">
    <text evidence="7">The sequence shown here is derived from an EMBL/GenBank/DDBJ whole genome shotgun (WGS) entry which is preliminary data.</text>
</comment>
<dbReference type="EMBL" id="VIBQ01000072">
    <property type="protein sequence ID" value="KAB8606211.1"/>
    <property type="molecule type" value="Genomic_DNA"/>
</dbReference>
<dbReference type="PROSITE" id="PS50081">
    <property type="entry name" value="ZF_DAG_PE_2"/>
    <property type="match status" value="1"/>
</dbReference>
<evidence type="ECO:0000256" key="2">
    <source>
        <dbReference type="ARBA" id="ARBA00022833"/>
    </source>
</evidence>
<feature type="region of interest" description="Disordered" evidence="4">
    <location>
        <begin position="721"/>
        <end position="764"/>
    </location>
</feature>
<dbReference type="PANTHER" id="PTHR12296:SF21">
    <property type="entry name" value="DENN DOMAIN-CONTAINING PROTEIN 3"/>
    <property type="match status" value="1"/>
</dbReference>
<evidence type="ECO:0000259" key="5">
    <source>
        <dbReference type="PROSITE" id="PS50081"/>
    </source>
</evidence>
<evidence type="ECO:0000256" key="1">
    <source>
        <dbReference type="ARBA" id="ARBA00022723"/>
    </source>
</evidence>
<dbReference type="InterPro" id="IPR001194">
    <property type="entry name" value="cDENN_dom"/>
</dbReference>
<evidence type="ECO:0008006" key="9">
    <source>
        <dbReference type="Google" id="ProtNLM"/>
    </source>
</evidence>
<dbReference type="OrthoDB" id="6019893at2759"/>
<dbReference type="GO" id="GO:0032483">
    <property type="term" value="P:regulation of Rab protein signal transduction"/>
    <property type="evidence" value="ECO:0007669"/>
    <property type="project" value="TreeGrafter"/>
</dbReference>
<dbReference type="Pfam" id="PF02141">
    <property type="entry name" value="DENN"/>
    <property type="match status" value="1"/>
</dbReference>
<dbReference type="InterPro" id="IPR037516">
    <property type="entry name" value="Tripartite_DENN"/>
</dbReference>
<feature type="region of interest" description="Disordered" evidence="4">
    <location>
        <begin position="35"/>
        <end position="94"/>
    </location>
</feature>
<gene>
    <name evidence="7" type="ORF">FH972_025842</name>
</gene>
<accession>A0A5N6L4S1</accession>
<evidence type="ECO:0000313" key="8">
    <source>
        <dbReference type="Proteomes" id="UP000327013"/>
    </source>
</evidence>
<dbReference type="Proteomes" id="UP000327013">
    <property type="component" value="Unassembled WGS sequence"/>
</dbReference>
<dbReference type="Gene3D" id="3.40.50.11500">
    <property type="match status" value="1"/>
</dbReference>
<keyword evidence="2" id="KW-0862">Zinc</keyword>
<dbReference type="GO" id="GO:0031410">
    <property type="term" value="C:cytoplasmic vesicle"/>
    <property type="evidence" value="ECO:0007669"/>
    <property type="project" value="TreeGrafter"/>
</dbReference>
<feature type="compositionally biased region" description="Polar residues" evidence="4">
    <location>
        <begin position="113"/>
        <end position="135"/>
    </location>
</feature>
<feature type="domain" description="Phorbol-ester/DAG-type" evidence="5">
    <location>
        <begin position="860"/>
        <end position="907"/>
    </location>
</feature>
<feature type="coiled-coil region" evidence="3">
    <location>
        <begin position="326"/>
        <end position="401"/>
    </location>
</feature>
<dbReference type="SMART" id="SM00800">
    <property type="entry name" value="uDENN"/>
    <property type="match status" value="1"/>
</dbReference>
<evidence type="ECO:0000259" key="6">
    <source>
        <dbReference type="PROSITE" id="PS50211"/>
    </source>
</evidence>
<dbReference type="SMART" id="SM00799">
    <property type="entry name" value="DENN"/>
    <property type="match status" value="1"/>
</dbReference>
<dbReference type="AlphaFoldDB" id="A0A5N6L4S1"/>
<dbReference type="InterPro" id="IPR051696">
    <property type="entry name" value="DENN_Domain_GEFs"/>
</dbReference>
<dbReference type="Pfam" id="PF03455">
    <property type="entry name" value="dDENN"/>
    <property type="match status" value="1"/>
</dbReference>
<dbReference type="InterPro" id="IPR005113">
    <property type="entry name" value="uDENN_dom"/>
</dbReference>
<evidence type="ECO:0000256" key="4">
    <source>
        <dbReference type="SAM" id="MobiDB-lite"/>
    </source>
</evidence>
<feature type="compositionally biased region" description="Low complexity" evidence="4">
    <location>
        <begin position="748"/>
        <end position="760"/>
    </location>
</feature>
<feature type="compositionally biased region" description="Polar residues" evidence="4">
    <location>
        <begin position="68"/>
        <end position="88"/>
    </location>
</feature>
<keyword evidence="8" id="KW-1185">Reference proteome</keyword>
<proteinExistence type="predicted"/>
<keyword evidence="1" id="KW-0479">Metal-binding</keyword>
<dbReference type="InterPro" id="IPR005112">
    <property type="entry name" value="dDENN_dom"/>
</dbReference>
<keyword evidence="3" id="KW-0175">Coiled coil</keyword>
<feature type="region of interest" description="Disordered" evidence="4">
    <location>
        <begin position="164"/>
        <end position="219"/>
    </location>
</feature>
<feature type="region of interest" description="Disordered" evidence="4">
    <location>
        <begin position="110"/>
        <end position="140"/>
    </location>
</feature>
<dbReference type="SMART" id="SM00801">
    <property type="entry name" value="dDENN"/>
    <property type="match status" value="1"/>
</dbReference>
<dbReference type="GO" id="GO:0046872">
    <property type="term" value="F:metal ion binding"/>
    <property type="evidence" value="ECO:0007669"/>
    <property type="project" value="UniProtKB-KW"/>
</dbReference>
<organism evidence="7 8">
    <name type="scientific">Carpinus fangiana</name>
    <dbReference type="NCBI Taxonomy" id="176857"/>
    <lineage>
        <taxon>Eukaryota</taxon>
        <taxon>Viridiplantae</taxon>
        <taxon>Streptophyta</taxon>
        <taxon>Embryophyta</taxon>
        <taxon>Tracheophyta</taxon>
        <taxon>Spermatophyta</taxon>
        <taxon>Magnoliopsida</taxon>
        <taxon>eudicotyledons</taxon>
        <taxon>Gunneridae</taxon>
        <taxon>Pentapetalae</taxon>
        <taxon>rosids</taxon>
        <taxon>fabids</taxon>
        <taxon>Fagales</taxon>
        <taxon>Betulaceae</taxon>
        <taxon>Carpinus</taxon>
    </lineage>
</organism>
<dbReference type="SUPFAM" id="SSF57889">
    <property type="entry name" value="Cysteine-rich domain"/>
    <property type="match status" value="1"/>
</dbReference>
<dbReference type="CDD" id="cd00029">
    <property type="entry name" value="C1"/>
    <property type="match status" value="1"/>
</dbReference>
<dbReference type="Pfam" id="PF03456">
    <property type="entry name" value="uDENN"/>
    <property type="match status" value="1"/>
</dbReference>
<reference evidence="7 8" key="1">
    <citation type="submission" date="2019-06" db="EMBL/GenBank/DDBJ databases">
        <title>A chromosomal-level reference genome of Carpinus fangiana (Coryloideae, Betulaceae).</title>
        <authorList>
            <person name="Yang X."/>
            <person name="Wang Z."/>
            <person name="Zhang L."/>
            <person name="Hao G."/>
            <person name="Liu J."/>
            <person name="Yang Y."/>
        </authorList>
    </citation>
    <scope>NUCLEOTIDE SEQUENCE [LARGE SCALE GENOMIC DNA]</scope>
    <source>
        <strain evidence="7">Cfa_2016G</strain>
        <tissue evidence="7">Leaf</tissue>
    </source>
</reference>
<dbReference type="InterPro" id="IPR046349">
    <property type="entry name" value="C1-like_sf"/>
</dbReference>